<evidence type="ECO:0000256" key="1">
    <source>
        <dbReference type="SAM" id="SignalP"/>
    </source>
</evidence>
<sequence>MIKQAVIAVTLGTSSSMVGGVFAAQEKHTFEVSVDIPTLEFYVIPTEADWIHLQQTLPWNLTSSTLGGLRKNFDVRTDSSAIEARLESFAILSSGQDSRDDISLRVTFNGTELSNHPVPRQVVSREEAVAGKRVQLEIEPRVHPDGYKPGDYYGSVNIIFNVAAPAG</sequence>
<name>A0A4Y8VDW9_9PSED</name>
<dbReference type="Proteomes" id="UP000297555">
    <property type="component" value="Unassembled WGS sequence"/>
</dbReference>
<dbReference type="AlphaFoldDB" id="A0A4Y8VDW9"/>
<comment type="caution">
    <text evidence="2">The sequence shown here is derived from an EMBL/GenBank/DDBJ whole genome shotgun (WGS) entry which is preliminary data.</text>
</comment>
<reference evidence="2 3" key="1">
    <citation type="submission" date="2019-03" db="EMBL/GenBank/DDBJ databases">
        <title>Draft genome sequence of humic substances-degrading Pseudomonas kribbensis CHA-19 from forest soil.</title>
        <authorList>
            <person name="Kim D."/>
        </authorList>
    </citation>
    <scope>NUCLEOTIDE SEQUENCE [LARGE SCALE GENOMIC DNA]</scope>
    <source>
        <strain evidence="2 3">CHA-19</strain>
    </source>
</reference>
<evidence type="ECO:0000313" key="3">
    <source>
        <dbReference type="Proteomes" id="UP000297555"/>
    </source>
</evidence>
<dbReference type="GO" id="GO:0009289">
    <property type="term" value="C:pilus"/>
    <property type="evidence" value="ECO:0007669"/>
    <property type="project" value="InterPro"/>
</dbReference>
<feature type="chain" id="PRO_5021470079" evidence="1">
    <location>
        <begin position="24"/>
        <end position="167"/>
    </location>
</feature>
<dbReference type="Gene3D" id="2.60.40.2040">
    <property type="entry name" value="CFA/I fimbrial subunit E, pilin domain"/>
    <property type="match status" value="1"/>
</dbReference>
<protein>
    <submittedName>
        <fullName evidence="2">Fimbrial assembly protein</fullName>
    </submittedName>
</protein>
<keyword evidence="1" id="KW-0732">Signal</keyword>
<gene>
    <name evidence="2" type="ORF">E4J90_22660</name>
</gene>
<dbReference type="EMBL" id="SPDQ01000023">
    <property type="protein sequence ID" value="TFH77939.1"/>
    <property type="molecule type" value="Genomic_DNA"/>
</dbReference>
<accession>A0A4Y8VDW9</accession>
<dbReference type="OrthoDB" id="6631372at2"/>
<dbReference type="Pfam" id="PF04449">
    <property type="entry name" value="Fimbrial_CS1"/>
    <property type="match status" value="1"/>
</dbReference>
<dbReference type="RefSeq" id="WP_134827988.1">
    <property type="nucleotide sequence ID" value="NZ_SPDQ01000023.1"/>
</dbReference>
<feature type="signal peptide" evidence="1">
    <location>
        <begin position="1"/>
        <end position="23"/>
    </location>
</feature>
<evidence type="ECO:0000313" key="2">
    <source>
        <dbReference type="EMBL" id="TFH77939.1"/>
    </source>
</evidence>
<organism evidence="2 3">
    <name type="scientific">Pseudomonas kribbensis</name>
    <dbReference type="NCBI Taxonomy" id="1628086"/>
    <lineage>
        <taxon>Bacteria</taxon>
        <taxon>Pseudomonadati</taxon>
        <taxon>Pseudomonadota</taxon>
        <taxon>Gammaproteobacteria</taxon>
        <taxon>Pseudomonadales</taxon>
        <taxon>Pseudomonadaceae</taxon>
        <taxon>Pseudomonas</taxon>
    </lineage>
</organism>
<dbReference type="InterPro" id="IPR007540">
    <property type="entry name" value="Fimbrial_CS1-type"/>
</dbReference>
<proteinExistence type="predicted"/>